<proteinExistence type="predicted"/>
<evidence type="ECO:0000313" key="2">
    <source>
        <dbReference type="Proteomes" id="UP000076761"/>
    </source>
</evidence>
<dbReference type="AlphaFoldDB" id="A0A165RW04"/>
<reference evidence="1 2" key="1">
    <citation type="journal article" date="2016" name="Mol. Biol. Evol.">
        <title>Comparative Genomics of Early-Diverging Mushroom-Forming Fungi Provides Insights into the Origins of Lignocellulose Decay Capabilities.</title>
        <authorList>
            <person name="Nagy L.G."/>
            <person name="Riley R."/>
            <person name="Tritt A."/>
            <person name="Adam C."/>
            <person name="Daum C."/>
            <person name="Floudas D."/>
            <person name="Sun H."/>
            <person name="Yadav J.S."/>
            <person name="Pangilinan J."/>
            <person name="Larsson K.H."/>
            <person name="Matsuura K."/>
            <person name="Barry K."/>
            <person name="Labutti K."/>
            <person name="Kuo R."/>
            <person name="Ohm R.A."/>
            <person name="Bhattacharya S.S."/>
            <person name="Shirouzu T."/>
            <person name="Yoshinaga Y."/>
            <person name="Martin F.M."/>
            <person name="Grigoriev I.V."/>
            <person name="Hibbett D.S."/>
        </authorList>
    </citation>
    <scope>NUCLEOTIDE SEQUENCE [LARGE SCALE GENOMIC DNA]</scope>
    <source>
        <strain evidence="1 2">HHB14362 ss-1</strain>
    </source>
</reference>
<gene>
    <name evidence="1" type="ORF">NEOLEDRAFT_435320</name>
</gene>
<accession>A0A165RW04</accession>
<protein>
    <submittedName>
        <fullName evidence="1">Uncharacterized protein</fullName>
    </submittedName>
</protein>
<sequence>MKVSRMPYTDGPRTAAPDMAMIESDARIKARMSAIVPSFPDGRGMATRGPPLYAAALVCRV</sequence>
<organism evidence="1 2">
    <name type="scientific">Neolentinus lepideus HHB14362 ss-1</name>
    <dbReference type="NCBI Taxonomy" id="1314782"/>
    <lineage>
        <taxon>Eukaryota</taxon>
        <taxon>Fungi</taxon>
        <taxon>Dikarya</taxon>
        <taxon>Basidiomycota</taxon>
        <taxon>Agaricomycotina</taxon>
        <taxon>Agaricomycetes</taxon>
        <taxon>Gloeophyllales</taxon>
        <taxon>Gloeophyllaceae</taxon>
        <taxon>Neolentinus</taxon>
    </lineage>
</organism>
<name>A0A165RW04_9AGAM</name>
<keyword evidence="2" id="KW-1185">Reference proteome</keyword>
<dbReference type="Proteomes" id="UP000076761">
    <property type="component" value="Unassembled WGS sequence"/>
</dbReference>
<dbReference type="InParanoid" id="A0A165RW04"/>
<dbReference type="EMBL" id="KV425578">
    <property type="protein sequence ID" value="KZT24341.1"/>
    <property type="molecule type" value="Genomic_DNA"/>
</dbReference>
<evidence type="ECO:0000313" key="1">
    <source>
        <dbReference type="EMBL" id="KZT24341.1"/>
    </source>
</evidence>